<protein>
    <submittedName>
        <fullName evidence="1">Uncharacterized protein</fullName>
    </submittedName>
</protein>
<gene>
    <name evidence="1" type="ORF">AZO1586I_2022</name>
</gene>
<comment type="caution">
    <text evidence="1">The sequence shown here is derived from an EMBL/GenBank/DDBJ whole genome shotgun (WGS) entry which is preliminary data.</text>
</comment>
<keyword evidence="2" id="KW-1185">Reference proteome</keyword>
<name>A0ABN7GFB2_9GAMM</name>
<proteinExistence type="predicted"/>
<organism evidence="1 2">
    <name type="scientific">Bathymodiolus thermophilus thioautotrophic gill symbiont</name>
    <dbReference type="NCBI Taxonomy" id="2360"/>
    <lineage>
        <taxon>Bacteria</taxon>
        <taxon>Pseudomonadati</taxon>
        <taxon>Pseudomonadota</taxon>
        <taxon>Gammaproteobacteria</taxon>
        <taxon>sulfur-oxidizing symbionts</taxon>
    </lineage>
</organism>
<feature type="non-terminal residue" evidence="1">
    <location>
        <position position="1"/>
    </location>
</feature>
<dbReference type="Proteomes" id="UP000626656">
    <property type="component" value="Unassembled WGS sequence"/>
</dbReference>
<dbReference type="EMBL" id="CAHJWF010000456">
    <property type="protein sequence ID" value="CAB5507747.1"/>
    <property type="molecule type" value="Genomic_DNA"/>
</dbReference>
<reference evidence="1 2" key="1">
    <citation type="submission" date="2020-05" db="EMBL/GenBank/DDBJ databases">
        <authorList>
            <person name="Petersen J."/>
            <person name="Sayavedra L."/>
        </authorList>
    </citation>
    <scope>NUCLEOTIDE SEQUENCE [LARGE SCALE GENOMIC DNA]</scope>
    <source>
        <strain evidence="1">B azoricus SOX ET2 1586I</strain>
    </source>
</reference>
<evidence type="ECO:0000313" key="1">
    <source>
        <dbReference type="EMBL" id="CAB5507747.1"/>
    </source>
</evidence>
<accession>A0ABN7GFB2</accession>
<sequence length="65" mass="7304">NPIKFGRTIKQFEITFKDVNSNILSSQDNLLVGNKSNQLNQAHRAADTRAKVSRLTHLKKIGLKS</sequence>
<evidence type="ECO:0000313" key="2">
    <source>
        <dbReference type="Proteomes" id="UP000626656"/>
    </source>
</evidence>
<dbReference type="RefSeq" id="WP_202784600.1">
    <property type="nucleotide sequence ID" value="NZ_CAHJWF010000456.1"/>
</dbReference>